<dbReference type="AlphaFoldDB" id="A0AAD8X7V1"/>
<sequence length="292" mass="32095">MTLILAASALTWKEDIPQLLSLWSDFGELLVDGLLKLPVATSSASDTVSLPVVFNTHMLAIRSGHYFKESLADNSIPRVRPISGGEGPWQALIGFPAAAGLLRIAAAGTGEEGGAFILEVEPAQMRRSLSGKVNPQFPYLHLGISCFDSKFLKIYPELAATPLQLAEDLEKHKVLQNGYRITGNKKLQKKLLEKSCSIEPTGVRKPMEWSVVVATPPLMILSLLVVYREKDESRGLLSFVGERNFIGSITRLNNSFSTNELPEMYVSAATLPQQRNCVHVQTDVNRELTDYG</sequence>
<dbReference type="GO" id="GO:0005829">
    <property type="term" value="C:cytosol"/>
    <property type="evidence" value="ECO:0007669"/>
    <property type="project" value="TreeGrafter"/>
</dbReference>
<organism evidence="1 2">
    <name type="scientific">Lolium multiflorum</name>
    <name type="common">Italian ryegrass</name>
    <name type="synonym">Lolium perenne subsp. multiflorum</name>
    <dbReference type="NCBI Taxonomy" id="4521"/>
    <lineage>
        <taxon>Eukaryota</taxon>
        <taxon>Viridiplantae</taxon>
        <taxon>Streptophyta</taxon>
        <taxon>Embryophyta</taxon>
        <taxon>Tracheophyta</taxon>
        <taxon>Spermatophyta</taxon>
        <taxon>Magnoliopsida</taxon>
        <taxon>Liliopsida</taxon>
        <taxon>Poales</taxon>
        <taxon>Poaceae</taxon>
        <taxon>BOP clade</taxon>
        <taxon>Pooideae</taxon>
        <taxon>Poodae</taxon>
        <taxon>Poeae</taxon>
        <taxon>Poeae Chloroplast Group 2 (Poeae type)</taxon>
        <taxon>Loliodinae</taxon>
        <taxon>Loliinae</taxon>
        <taxon>Lolium</taxon>
    </lineage>
</organism>
<keyword evidence="2" id="KW-1185">Reference proteome</keyword>
<reference evidence="1" key="1">
    <citation type="submission" date="2023-07" db="EMBL/GenBank/DDBJ databases">
        <title>A chromosome-level genome assembly of Lolium multiflorum.</title>
        <authorList>
            <person name="Chen Y."/>
            <person name="Copetti D."/>
            <person name="Kolliker R."/>
            <person name="Studer B."/>
        </authorList>
    </citation>
    <scope>NUCLEOTIDE SEQUENCE</scope>
    <source>
        <strain evidence="1">02402/16</strain>
        <tissue evidence="1">Leaf</tissue>
    </source>
</reference>
<dbReference type="PANTHER" id="PTHR42866">
    <property type="entry name" value="3-DEOXY-MANNO-OCTULOSONATE CYTIDYLYLTRANSFERASE"/>
    <property type="match status" value="1"/>
</dbReference>
<dbReference type="InterPro" id="IPR029044">
    <property type="entry name" value="Nucleotide-diphossugar_trans"/>
</dbReference>
<protein>
    <submittedName>
        <fullName evidence="1">Uncharacterized protein</fullName>
    </submittedName>
</protein>
<dbReference type="EMBL" id="JAUUTY010000001">
    <property type="protein sequence ID" value="KAK1698855.1"/>
    <property type="molecule type" value="Genomic_DNA"/>
</dbReference>
<dbReference type="PANTHER" id="PTHR42866:SF2">
    <property type="entry name" value="3-DEOXY-MANNO-OCTULOSONATE CYTIDYLYLTRANSFERASE, MITOCHONDRIAL"/>
    <property type="match status" value="1"/>
</dbReference>
<gene>
    <name evidence="1" type="ORF">QYE76_015552</name>
</gene>
<evidence type="ECO:0000313" key="2">
    <source>
        <dbReference type="Proteomes" id="UP001231189"/>
    </source>
</evidence>
<evidence type="ECO:0000313" key="1">
    <source>
        <dbReference type="EMBL" id="KAK1698855.1"/>
    </source>
</evidence>
<proteinExistence type="predicted"/>
<accession>A0AAD8X7V1</accession>
<dbReference type="GO" id="GO:0008690">
    <property type="term" value="F:3-deoxy-manno-octulosonate cytidylyltransferase activity"/>
    <property type="evidence" value="ECO:0007669"/>
    <property type="project" value="TreeGrafter"/>
</dbReference>
<dbReference type="Gene3D" id="3.90.550.10">
    <property type="entry name" value="Spore Coat Polysaccharide Biosynthesis Protein SpsA, Chain A"/>
    <property type="match status" value="1"/>
</dbReference>
<comment type="caution">
    <text evidence="1">The sequence shown here is derived from an EMBL/GenBank/DDBJ whole genome shotgun (WGS) entry which is preliminary data.</text>
</comment>
<name>A0AAD8X7V1_LOLMU</name>
<dbReference type="Proteomes" id="UP001231189">
    <property type="component" value="Unassembled WGS sequence"/>
</dbReference>